<dbReference type="SMART" id="SM00256">
    <property type="entry name" value="FBOX"/>
    <property type="match status" value="1"/>
</dbReference>
<dbReference type="Proteomes" id="UP000629468">
    <property type="component" value="Unassembled WGS sequence"/>
</dbReference>
<dbReference type="EMBL" id="JABXXO010000009">
    <property type="protein sequence ID" value="KAF7770888.1"/>
    <property type="molecule type" value="Genomic_DNA"/>
</dbReference>
<sequence length="484" mass="54446">MTFLPLDILPIILSHLTIPDIYRVRLVCREYRLLTKTRSLWFAYIQRYFLRHNISIPGLHGRPLETLNAQELETLTLKAERYKKNWLSGAQSPKPTQHVEFIAVPDSRIIALKFLSRNGENWLFSLAVTRNHGMRAFTFQCWDLKFNPPVCIARRILHHFAGMAFNKLETGRAVVAVKTPEICLIDIDTGGAAGGEPSGKRASVGDSNSTRHPAQACVNVANLDDRAVGTLMLLGDLVLAQDNAGRSFLYHFESPQIRVQLIDPEGNAQPEIILDVLVDRGWLILARTKTVELYQLPASIDHNTQIEPIARHTWQWKVDSIVLAPLVNNTKNSTTPIQIVIRYGSIHPWPVNMMHRFMLRPNTDFDLSLPASRSNNPYVFPLVSAQSIGSPIRLMATYDMAVGSYGTIVYFDSHTEDYFGHSDFGQRLAGMRIPGEGKAGEVVPESSVYKVIERDEWTRVALQEEEGKIAVGHVDGKITLLDYA</sequence>
<feature type="domain" description="F-box" evidence="1">
    <location>
        <begin position="1"/>
        <end position="44"/>
    </location>
</feature>
<evidence type="ECO:0000259" key="1">
    <source>
        <dbReference type="PROSITE" id="PS50181"/>
    </source>
</evidence>
<evidence type="ECO:0000313" key="2">
    <source>
        <dbReference type="EMBL" id="KAF7770888.1"/>
    </source>
</evidence>
<name>A0A8H7F0C4_AGABI</name>
<dbReference type="PROSITE" id="PS50181">
    <property type="entry name" value="FBOX"/>
    <property type="match status" value="1"/>
</dbReference>
<organism evidence="2 3">
    <name type="scientific">Agaricus bisporus var. burnettii</name>
    <dbReference type="NCBI Taxonomy" id="192524"/>
    <lineage>
        <taxon>Eukaryota</taxon>
        <taxon>Fungi</taxon>
        <taxon>Dikarya</taxon>
        <taxon>Basidiomycota</taxon>
        <taxon>Agaricomycotina</taxon>
        <taxon>Agaricomycetes</taxon>
        <taxon>Agaricomycetidae</taxon>
        <taxon>Agaricales</taxon>
        <taxon>Agaricineae</taxon>
        <taxon>Agaricaceae</taxon>
        <taxon>Agaricus</taxon>
    </lineage>
</organism>
<dbReference type="Pfam" id="PF12937">
    <property type="entry name" value="F-box-like"/>
    <property type="match status" value="1"/>
</dbReference>
<dbReference type="InterPro" id="IPR036047">
    <property type="entry name" value="F-box-like_dom_sf"/>
</dbReference>
<gene>
    <name evidence="2" type="ORF">Agabi119p4_6862</name>
</gene>
<proteinExistence type="predicted"/>
<accession>A0A8H7F0C4</accession>
<evidence type="ECO:0000313" key="3">
    <source>
        <dbReference type="Proteomes" id="UP000629468"/>
    </source>
</evidence>
<dbReference type="AlphaFoldDB" id="A0A8H7F0C4"/>
<dbReference type="CDD" id="cd09917">
    <property type="entry name" value="F-box_SF"/>
    <property type="match status" value="1"/>
</dbReference>
<dbReference type="Gene3D" id="1.20.1280.50">
    <property type="match status" value="1"/>
</dbReference>
<reference evidence="2 3" key="1">
    <citation type="journal article" name="Sci. Rep.">
        <title>Telomere-to-telomere assembled and centromere annotated genomes of the two main subspecies of the button mushroom Agaricus bisporus reveal especially polymorphic chromosome ends.</title>
        <authorList>
            <person name="Sonnenberg A.S.M."/>
            <person name="Sedaghat-Telgerd N."/>
            <person name="Lavrijssen B."/>
            <person name="Ohm R.A."/>
            <person name="Hendrickx P.M."/>
            <person name="Scholtmeijer K."/>
            <person name="Baars J.J.P."/>
            <person name="van Peer A."/>
        </authorList>
    </citation>
    <scope>NUCLEOTIDE SEQUENCE [LARGE SCALE GENOMIC DNA]</scope>
    <source>
        <strain evidence="2 3">H119_p4</strain>
    </source>
</reference>
<protein>
    <recommendedName>
        <fullName evidence="1">F-box domain-containing protein</fullName>
    </recommendedName>
</protein>
<dbReference type="InterPro" id="IPR001810">
    <property type="entry name" value="F-box_dom"/>
</dbReference>
<dbReference type="SUPFAM" id="SSF81383">
    <property type="entry name" value="F-box domain"/>
    <property type="match status" value="1"/>
</dbReference>
<comment type="caution">
    <text evidence="2">The sequence shown here is derived from an EMBL/GenBank/DDBJ whole genome shotgun (WGS) entry which is preliminary data.</text>
</comment>